<keyword evidence="4 6" id="KW-0949">S-adenosyl-L-methionine</keyword>
<keyword evidence="2 6" id="KW-0489">Methyltransferase</keyword>
<comment type="similarity">
    <text evidence="6">Belongs to the methyltransferase superfamily. tRNA (adenine-N(6)-)-methyltransferase family.</text>
</comment>
<dbReference type="InterPro" id="IPR022882">
    <property type="entry name" value="tRNA_adenine-N6_MeTrfase"/>
</dbReference>
<comment type="function">
    <text evidence="6">Specifically methylates the adenine in position 37 of tRNA(1)(Val) (anticodon cmo5UAC).</text>
</comment>
<evidence type="ECO:0000313" key="8">
    <source>
        <dbReference type="EMBL" id="MEQ2487499.1"/>
    </source>
</evidence>
<keyword evidence="5 6" id="KW-0819">tRNA processing</keyword>
<dbReference type="Proteomes" id="UP001487296">
    <property type="component" value="Unassembled WGS sequence"/>
</dbReference>
<proteinExistence type="inferred from homology"/>
<dbReference type="CDD" id="cd02440">
    <property type="entry name" value="AdoMet_MTases"/>
    <property type="match status" value="1"/>
</dbReference>
<evidence type="ECO:0000256" key="4">
    <source>
        <dbReference type="ARBA" id="ARBA00022691"/>
    </source>
</evidence>
<evidence type="ECO:0000256" key="5">
    <source>
        <dbReference type="ARBA" id="ARBA00022694"/>
    </source>
</evidence>
<comment type="subcellular location">
    <subcellularLocation>
        <location evidence="6">Cytoplasm</location>
    </subcellularLocation>
</comment>
<organism evidence="8 9">
    <name type="scientific">Hallella faecis</name>
    <dbReference type="NCBI Taxonomy" id="2841596"/>
    <lineage>
        <taxon>Bacteria</taxon>
        <taxon>Pseudomonadati</taxon>
        <taxon>Bacteroidota</taxon>
        <taxon>Bacteroidia</taxon>
        <taxon>Bacteroidales</taxon>
        <taxon>Prevotellaceae</taxon>
        <taxon>Hallella</taxon>
    </lineage>
</organism>
<dbReference type="GO" id="GO:0008168">
    <property type="term" value="F:methyltransferase activity"/>
    <property type="evidence" value="ECO:0007669"/>
    <property type="project" value="UniProtKB-KW"/>
</dbReference>
<name>A0ABV1FSW2_9BACT</name>
<feature type="domain" description="Methyltransferase small" evidence="7">
    <location>
        <begin position="35"/>
        <end position="154"/>
    </location>
</feature>
<evidence type="ECO:0000256" key="6">
    <source>
        <dbReference type="HAMAP-Rule" id="MF_01872"/>
    </source>
</evidence>
<dbReference type="EMBL" id="JBBNFP010000052">
    <property type="protein sequence ID" value="MEQ2487499.1"/>
    <property type="molecule type" value="Genomic_DNA"/>
</dbReference>
<dbReference type="GO" id="GO:0032259">
    <property type="term" value="P:methylation"/>
    <property type="evidence" value="ECO:0007669"/>
    <property type="project" value="UniProtKB-KW"/>
</dbReference>
<dbReference type="PANTHER" id="PTHR47739">
    <property type="entry name" value="TRNA1(VAL) (ADENINE(37)-N6)-METHYLTRANSFERASE"/>
    <property type="match status" value="1"/>
</dbReference>
<accession>A0ABV1FSW2</accession>
<dbReference type="InterPro" id="IPR050210">
    <property type="entry name" value="tRNA_Adenine-N(6)_MTase"/>
</dbReference>
<evidence type="ECO:0000256" key="1">
    <source>
        <dbReference type="ARBA" id="ARBA00022490"/>
    </source>
</evidence>
<evidence type="ECO:0000256" key="3">
    <source>
        <dbReference type="ARBA" id="ARBA00022679"/>
    </source>
</evidence>
<evidence type="ECO:0000256" key="2">
    <source>
        <dbReference type="ARBA" id="ARBA00022603"/>
    </source>
</evidence>
<comment type="caution">
    <text evidence="8">The sequence shown here is derived from an EMBL/GenBank/DDBJ whole genome shotgun (WGS) entry which is preliminary data.</text>
</comment>
<dbReference type="EC" id="2.1.1.223" evidence="6"/>
<dbReference type="Pfam" id="PF05175">
    <property type="entry name" value="MTS"/>
    <property type="match status" value="1"/>
</dbReference>
<dbReference type="PROSITE" id="PS00092">
    <property type="entry name" value="N6_MTASE"/>
    <property type="match status" value="1"/>
</dbReference>
<dbReference type="HAMAP" id="MF_01872">
    <property type="entry name" value="tRNA_methyltr_YfiC"/>
    <property type="match status" value="1"/>
</dbReference>
<sequence length="230" mass="25977">MPKDVFSFRQFDVRQDRCAMKVGTDGVLLGAWAEGGRRILDIGAGTGVVALMMAQRFPDSVVEGVEADGQAACQAAENAHAFAQVAIHHVRLQEWEPGEPYDCMVSNPPFFIDSLKTPNSQRTLARHDVDLSFADILAFAKRHLTHEGVLSVVLPTEVVERFTETAYLSGFRMCRQAMIKTTDRKPFKRQLLAFSKDTSRRFERTEHCLMAADGQRSEWYHDLTKAFYVF</sequence>
<reference evidence="8 9" key="1">
    <citation type="submission" date="2024-04" db="EMBL/GenBank/DDBJ databases">
        <title>Human intestinal bacterial collection.</title>
        <authorList>
            <person name="Pauvert C."/>
            <person name="Hitch T.C.A."/>
            <person name="Clavel T."/>
        </authorList>
    </citation>
    <scope>NUCLEOTIDE SEQUENCE [LARGE SCALE GENOMIC DNA]</scope>
    <source>
        <strain evidence="8 9">CLA-AA-H145</strain>
    </source>
</reference>
<keyword evidence="1 6" id="KW-0963">Cytoplasm</keyword>
<protein>
    <recommendedName>
        <fullName evidence="6">tRNA1(Val) (adenine(37)-N6)-methyltransferase</fullName>
        <ecNumber evidence="6">2.1.1.223</ecNumber>
    </recommendedName>
    <alternativeName>
        <fullName evidence="6">tRNA m6A37 methyltransferase</fullName>
    </alternativeName>
</protein>
<dbReference type="InterPro" id="IPR002052">
    <property type="entry name" value="DNA_methylase_N6_adenine_CS"/>
</dbReference>
<keyword evidence="3 6" id="KW-0808">Transferase</keyword>
<evidence type="ECO:0000313" key="9">
    <source>
        <dbReference type="Proteomes" id="UP001487296"/>
    </source>
</evidence>
<dbReference type="InterPro" id="IPR007848">
    <property type="entry name" value="Small_mtfrase_dom"/>
</dbReference>
<gene>
    <name evidence="8" type="ORF">AAAT34_10670</name>
</gene>
<evidence type="ECO:0000259" key="7">
    <source>
        <dbReference type="Pfam" id="PF05175"/>
    </source>
</evidence>
<keyword evidence="9" id="KW-1185">Reference proteome</keyword>
<dbReference type="RefSeq" id="WP_215760763.1">
    <property type="nucleotide sequence ID" value="NZ_JAHKBE010000071.1"/>
</dbReference>
<dbReference type="SUPFAM" id="SSF53335">
    <property type="entry name" value="S-adenosyl-L-methionine-dependent methyltransferases"/>
    <property type="match status" value="1"/>
</dbReference>
<dbReference type="InterPro" id="IPR029063">
    <property type="entry name" value="SAM-dependent_MTases_sf"/>
</dbReference>
<dbReference type="PANTHER" id="PTHR47739:SF1">
    <property type="entry name" value="TRNA1(VAL) (ADENINE(37)-N6)-METHYLTRANSFERASE"/>
    <property type="match status" value="1"/>
</dbReference>
<dbReference type="Gene3D" id="3.40.50.150">
    <property type="entry name" value="Vaccinia Virus protein VP39"/>
    <property type="match status" value="1"/>
</dbReference>
<comment type="catalytic activity">
    <reaction evidence="6">
        <text>adenosine(37) in tRNA1(Val) + S-adenosyl-L-methionine = N(6)-methyladenosine(37) in tRNA1(Val) + S-adenosyl-L-homocysteine + H(+)</text>
        <dbReference type="Rhea" id="RHEA:43160"/>
        <dbReference type="Rhea" id="RHEA-COMP:10369"/>
        <dbReference type="Rhea" id="RHEA-COMP:10370"/>
        <dbReference type="ChEBI" id="CHEBI:15378"/>
        <dbReference type="ChEBI" id="CHEBI:57856"/>
        <dbReference type="ChEBI" id="CHEBI:59789"/>
        <dbReference type="ChEBI" id="CHEBI:74411"/>
        <dbReference type="ChEBI" id="CHEBI:74449"/>
        <dbReference type="EC" id="2.1.1.223"/>
    </reaction>
</comment>